<reference evidence="1 2" key="1">
    <citation type="submission" date="2019-03" db="EMBL/GenBank/DDBJ databases">
        <title>Nematode-trapping fungi genome.</title>
        <authorList>
            <person name="Vidal-Diez De Ulzurrun G."/>
        </authorList>
    </citation>
    <scope>NUCLEOTIDE SEQUENCE [LARGE SCALE GENOMIC DNA]</scope>
    <source>
        <strain evidence="1 2">TWF154</strain>
    </source>
</reference>
<dbReference type="AlphaFoldDB" id="A0A8H2DW45"/>
<gene>
    <name evidence="1" type="ORF">EYR41_009913</name>
</gene>
<name>A0A8H2DW45_ORBOL</name>
<dbReference type="EMBL" id="SOZJ01000006">
    <property type="protein sequence ID" value="TGJ65982.1"/>
    <property type="molecule type" value="Genomic_DNA"/>
</dbReference>
<proteinExistence type="predicted"/>
<evidence type="ECO:0000313" key="2">
    <source>
        <dbReference type="Proteomes" id="UP000297595"/>
    </source>
</evidence>
<evidence type="ECO:0000313" key="1">
    <source>
        <dbReference type="EMBL" id="TGJ65982.1"/>
    </source>
</evidence>
<accession>A0A8H2DW45</accession>
<comment type="caution">
    <text evidence="1">The sequence shown here is derived from an EMBL/GenBank/DDBJ whole genome shotgun (WGS) entry which is preliminary data.</text>
</comment>
<dbReference type="Proteomes" id="UP000297595">
    <property type="component" value="Unassembled WGS sequence"/>
</dbReference>
<organism evidence="1 2">
    <name type="scientific">Orbilia oligospora</name>
    <name type="common">Nematode-trapping fungus</name>
    <name type="synonym">Arthrobotrys oligospora</name>
    <dbReference type="NCBI Taxonomy" id="2813651"/>
    <lineage>
        <taxon>Eukaryota</taxon>
        <taxon>Fungi</taxon>
        <taxon>Dikarya</taxon>
        <taxon>Ascomycota</taxon>
        <taxon>Pezizomycotina</taxon>
        <taxon>Orbiliomycetes</taxon>
        <taxon>Orbiliales</taxon>
        <taxon>Orbiliaceae</taxon>
        <taxon>Orbilia</taxon>
    </lineage>
</organism>
<protein>
    <submittedName>
        <fullName evidence="1">Uncharacterized protein</fullName>
    </submittedName>
</protein>
<sequence>MKSGYVSRLRTPYSWVYRDTSRREELASLHNLQSEGPRGCRDEFGQNYSKLWCYGRGEKSPIWPVEEILDEPRTRSEHLLIISLLQPHGTQ</sequence>